<keyword evidence="1" id="KW-0067">ATP-binding</keyword>
<comment type="catalytic activity">
    <reaction evidence="1">
        <text>5-oxo-L-proline + ATP + 2 H2O = L-glutamate + ADP + phosphate + H(+)</text>
        <dbReference type="Rhea" id="RHEA:10348"/>
        <dbReference type="ChEBI" id="CHEBI:15377"/>
        <dbReference type="ChEBI" id="CHEBI:15378"/>
        <dbReference type="ChEBI" id="CHEBI:29985"/>
        <dbReference type="ChEBI" id="CHEBI:30616"/>
        <dbReference type="ChEBI" id="CHEBI:43474"/>
        <dbReference type="ChEBI" id="CHEBI:58402"/>
        <dbReference type="ChEBI" id="CHEBI:456216"/>
        <dbReference type="EC" id="3.5.2.9"/>
    </reaction>
</comment>
<protein>
    <recommendedName>
        <fullName evidence="1">5-oxoprolinase subunit A</fullName>
        <shortName evidence="1">5-OPase subunit A</shortName>
        <ecNumber evidence="1">3.5.2.9</ecNumber>
    </recommendedName>
    <alternativeName>
        <fullName evidence="1">5-oxoprolinase (ATP-hydrolyzing) subunit A</fullName>
    </alternativeName>
</protein>
<dbReference type="CDD" id="cd10787">
    <property type="entry name" value="LamB_YcsF_like"/>
    <property type="match status" value="1"/>
</dbReference>
<dbReference type="GO" id="GO:0005975">
    <property type="term" value="P:carbohydrate metabolic process"/>
    <property type="evidence" value="ECO:0007669"/>
    <property type="project" value="InterPro"/>
</dbReference>
<gene>
    <name evidence="1" type="primary">pxpA</name>
    <name evidence="2" type="ORF">SAMN06275492_10318</name>
</gene>
<comment type="similarity">
    <text evidence="1">Belongs to the LamB/PxpA family.</text>
</comment>
<evidence type="ECO:0000256" key="1">
    <source>
        <dbReference type="HAMAP-Rule" id="MF_00691"/>
    </source>
</evidence>
<dbReference type="EMBL" id="FXBB01000003">
    <property type="protein sequence ID" value="SMG15151.1"/>
    <property type="molecule type" value="Genomic_DNA"/>
</dbReference>
<proteinExistence type="inferred from homology"/>
<dbReference type="AlphaFoldDB" id="A0A1X7ILH5"/>
<organism evidence="2 3">
    <name type="scientific">Dethiosulfovibrio salsuginis</name>
    <dbReference type="NCBI Taxonomy" id="561720"/>
    <lineage>
        <taxon>Bacteria</taxon>
        <taxon>Thermotogati</taxon>
        <taxon>Synergistota</taxon>
        <taxon>Synergistia</taxon>
        <taxon>Synergistales</taxon>
        <taxon>Dethiosulfovibrionaceae</taxon>
        <taxon>Dethiosulfovibrio</taxon>
    </lineage>
</organism>
<reference evidence="3" key="1">
    <citation type="submission" date="2017-04" db="EMBL/GenBank/DDBJ databases">
        <authorList>
            <person name="Varghese N."/>
            <person name="Submissions S."/>
        </authorList>
    </citation>
    <scope>NUCLEOTIDE SEQUENCE [LARGE SCALE GENOMIC DNA]</scope>
    <source>
        <strain evidence="3">USBA 82</strain>
    </source>
</reference>
<dbReference type="PANTHER" id="PTHR30292">
    <property type="entry name" value="UNCHARACTERIZED PROTEIN YBGL-RELATED"/>
    <property type="match status" value="1"/>
</dbReference>
<dbReference type="SUPFAM" id="SSF88713">
    <property type="entry name" value="Glycoside hydrolase/deacetylase"/>
    <property type="match status" value="1"/>
</dbReference>
<dbReference type="STRING" id="561720.SAMN06275492_10318"/>
<keyword evidence="1" id="KW-0547">Nucleotide-binding</keyword>
<dbReference type="EC" id="3.5.2.9" evidence="1"/>
<dbReference type="RefSeq" id="WP_085543743.1">
    <property type="nucleotide sequence ID" value="NZ_FXBB01000003.1"/>
</dbReference>
<dbReference type="Pfam" id="PF03746">
    <property type="entry name" value="LamB_YcsF"/>
    <property type="match status" value="1"/>
</dbReference>
<dbReference type="OrthoDB" id="9773478at2"/>
<accession>A0A1X7ILH5</accession>
<keyword evidence="3" id="KW-1185">Reference proteome</keyword>
<evidence type="ECO:0000313" key="2">
    <source>
        <dbReference type="EMBL" id="SMG15151.1"/>
    </source>
</evidence>
<dbReference type="Gene3D" id="3.20.20.370">
    <property type="entry name" value="Glycoside hydrolase/deacetylase"/>
    <property type="match status" value="1"/>
</dbReference>
<dbReference type="GO" id="GO:0005524">
    <property type="term" value="F:ATP binding"/>
    <property type="evidence" value="ECO:0007669"/>
    <property type="project" value="UniProtKB-UniRule"/>
</dbReference>
<keyword evidence="1" id="KW-0378">Hydrolase</keyword>
<dbReference type="PANTHER" id="PTHR30292:SF0">
    <property type="entry name" value="5-OXOPROLINASE SUBUNIT A"/>
    <property type="match status" value="1"/>
</dbReference>
<dbReference type="NCBIfam" id="NF003814">
    <property type="entry name" value="PRK05406.1-3"/>
    <property type="match status" value="1"/>
</dbReference>
<dbReference type="InterPro" id="IPR011330">
    <property type="entry name" value="Glyco_hydro/deAcase_b/a-brl"/>
</dbReference>
<dbReference type="InterPro" id="IPR005501">
    <property type="entry name" value="LamB/YcsF/PxpA-like"/>
</dbReference>
<comment type="function">
    <text evidence="1">Catalyzes the cleavage of 5-oxoproline to form L-glutamate coupled to the hydrolysis of ATP to ADP and inorganic phosphate.</text>
</comment>
<dbReference type="Proteomes" id="UP000193355">
    <property type="component" value="Unassembled WGS sequence"/>
</dbReference>
<dbReference type="GO" id="GO:0017168">
    <property type="term" value="F:5-oxoprolinase (ATP-hydrolyzing) activity"/>
    <property type="evidence" value="ECO:0007669"/>
    <property type="project" value="UniProtKB-UniRule"/>
</dbReference>
<dbReference type="HAMAP" id="MF_00691">
    <property type="entry name" value="PxpA"/>
    <property type="match status" value="1"/>
</dbReference>
<name>A0A1X7ILH5_9BACT</name>
<sequence length="257" mass="27308">MSKIDLNSDLGESFGAYQMGRDDQVLASVSSANVACGFHAGDPMVMVKTVKLAAQQGVAVGAHPGYPDLVGFGRRAMKCSPEEVYCDCLYQIGAIDGACRAQGIELQHVKPHGAMYNTAAKDLDMALAIAQAVKDIRPNLILMGLAGSLFERAAEQLGIPFASEAFADRAYMADGSLVPRTMKGAVIHDGQEAARQVISMVTTGKIKAIDGTEISMKPHSICLHGDTPEAVEMAATVRRMLAEQGVEITNLKEVLDL</sequence>
<evidence type="ECO:0000313" key="3">
    <source>
        <dbReference type="Proteomes" id="UP000193355"/>
    </source>
</evidence>
<dbReference type="NCBIfam" id="NF003816">
    <property type="entry name" value="PRK05406.1-5"/>
    <property type="match status" value="1"/>
</dbReference>
<comment type="subunit">
    <text evidence="1">Forms a complex composed of PxpA, PxpB and PxpC.</text>
</comment>